<evidence type="ECO:0000256" key="18">
    <source>
        <dbReference type="ARBA" id="ARBA00039721"/>
    </source>
</evidence>
<comment type="pathway">
    <text evidence="3">Lipid metabolism; phospholipid metabolism.</text>
</comment>
<dbReference type="Pfam" id="PF03062">
    <property type="entry name" value="MBOAT"/>
    <property type="match status" value="1"/>
</dbReference>
<dbReference type="GO" id="GO:0005783">
    <property type="term" value="C:endoplasmic reticulum"/>
    <property type="evidence" value="ECO:0007669"/>
    <property type="project" value="UniProtKB-SubCell"/>
</dbReference>
<keyword evidence="10" id="KW-0443">Lipid metabolism</keyword>
<evidence type="ECO:0000256" key="13">
    <source>
        <dbReference type="ARBA" id="ARBA00023264"/>
    </source>
</evidence>
<evidence type="ECO:0000256" key="12">
    <source>
        <dbReference type="ARBA" id="ARBA00023209"/>
    </source>
</evidence>
<dbReference type="EC" id="2.3.1.23" evidence="16"/>
<comment type="pathway">
    <text evidence="15">Phospholipid metabolism.</text>
</comment>
<keyword evidence="5" id="KW-0444">Lipid biosynthesis</keyword>
<evidence type="ECO:0000313" key="21">
    <source>
        <dbReference type="Proteomes" id="UP000499080"/>
    </source>
</evidence>
<evidence type="ECO:0000256" key="2">
    <source>
        <dbReference type="ARBA" id="ARBA00004240"/>
    </source>
</evidence>
<dbReference type="GO" id="GO:0016020">
    <property type="term" value="C:membrane"/>
    <property type="evidence" value="ECO:0007669"/>
    <property type="project" value="UniProtKB-SubCell"/>
</dbReference>
<dbReference type="GO" id="GO:0030258">
    <property type="term" value="P:lipid modification"/>
    <property type="evidence" value="ECO:0007669"/>
    <property type="project" value="TreeGrafter"/>
</dbReference>
<evidence type="ECO:0000256" key="9">
    <source>
        <dbReference type="ARBA" id="ARBA00022989"/>
    </source>
</evidence>
<dbReference type="InterPro" id="IPR004299">
    <property type="entry name" value="MBOAT_fam"/>
</dbReference>
<dbReference type="EC" id="2.3.1.n6" evidence="17"/>
<evidence type="ECO:0000256" key="10">
    <source>
        <dbReference type="ARBA" id="ARBA00023098"/>
    </source>
</evidence>
<proteinExistence type="inferred from homology"/>
<keyword evidence="21" id="KW-1185">Reference proteome</keyword>
<keyword evidence="12" id="KW-0594">Phospholipid biosynthesis</keyword>
<accession>A0A4Y2FDN7</accession>
<dbReference type="EMBL" id="BGPR01000883">
    <property type="protein sequence ID" value="GBM39057.1"/>
    <property type="molecule type" value="Genomic_DNA"/>
</dbReference>
<keyword evidence="11 19" id="KW-0472">Membrane</keyword>
<keyword evidence="14 20" id="KW-0012">Acyltransferase</keyword>
<feature type="transmembrane region" description="Helical" evidence="19">
    <location>
        <begin position="442"/>
        <end position="462"/>
    </location>
</feature>
<feature type="transmembrane region" description="Helical" evidence="19">
    <location>
        <begin position="345"/>
        <end position="368"/>
    </location>
</feature>
<evidence type="ECO:0000256" key="1">
    <source>
        <dbReference type="ARBA" id="ARBA00004141"/>
    </source>
</evidence>
<evidence type="ECO:0000256" key="14">
    <source>
        <dbReference type="ARBA" id="ARBA00023315"/>
    </source>
</evidence>
<feature type="transmembrane region" description="Helical" evidence="19">
    <location>
        <begin position="24"/>
        <end position="41"/>
    </location>
</feature>
<evidence type="ECO:0000256" key="7">
    <source>
        <dbReference type="ARBA" id="ARBA00022692"/>
    </source>
</evidence>
<feature type="transmembrane region" description="Helical" evidence="19">
    <location>
        <begin position="266"/>
        <end position="287"/>
    </location>
</feature>
<dbReference type="GO" id="GO:0047184">
    <property type="term" value="F:1-acylglycerophosphocholine O-acyltransferase activity"/>
    <property type="evidence" value="ECO:0007669"/>
    <property type="project" value="UniProtKB-EC"/>
</dbReference>
<comment type="similarity">
    <text evidence="4">Belongs to the membrane-bound acyltransferase family.</text>
</comment>
<evidence type="ECO:0000256" key="19">
    <source>
        <dbReference type="SAM" id="Phobius"/>
    </source>
</evidence>
<evidence type="ECO:0000256" key="17">
    <source>
        <dbReference type="ARBA" id="ARBA00038923"/>
    </source>
</evidence>
<name>A0A4Y2FDN7_ARAVE</name>
<dbReference type="InterPro" id="IPR049941">
    <property type="entry name" value="LPLAT_7/PORCN-like"/>
</dbReference>
<feature type="transmembrane region" description="Helical" evidence="19">
    <location>
        <begin position="53"/>
        <end position="70"/>
    </location>
</feature>
<dbReference type="PANTHER" id="PTHR13906">
    <property type="entry name" value="PORCUPINE"/>
    <property type="match status" value="1"/>
</dbReference>
<comment type="caution">
    <text evidence="20">The sequence shown here is derived from an EMBL/GenBank/DDBJ whole genome shotgun (WGS) entry which is preliminary data.</text>
</comment>
<gene>
    <name evidence="20" type="primary">Lpcat3_0</name>
    <name evidence="20" type="ORF">AVEN_119758_1</name>
</gene>
<keyword evidence="13" id="KW-1208">Phospholipid metabolism</keyword>
<comment type="subcellular location">
    <subcellularLocation>
        <location evidence="2">Endoplasmic reticulum</location>
    </subcellularLocation>
    <subcellularLocation>
        <location evidence="1">Membrane</location>
        <topology evidence="1">Multi-pass membrane protein</topology>
    </subcellularLocation>
</comment>
<dbReference type="PANTHER" id="PTHR13906:SF14">
    <property type="entry name" value="LYSOPHOSPHOLIPID ACYLTRANSFERASE 5"/>
    <property type="match status" value="1"/>
</dbReference>
<feature type="transmembrane region" description="Helical" evidence="19">
    <location>
        <begin position="412"/>
        <end position="430"/>
    </location>
</feature>
<evidence type="ECO:0000256" key="5">
    <source>
        <dbReference type="ARBA" id="ARBA00022516"/>
    </source>
</evidence>
<evidence type="ECO:0000256" key="15">
    <source>
        <dbReference type="ARBA" id="ARBA00025707"/>
    </source>
</evidence>
<keyword evidence="8" id="KW-0256">Endoplasmic reticulum</keyword>
<evidence type="ECO:0000256" key="3">
    <source>
        <dbReference type="ARBA" id="ARBA00005074"/>
    </source>
</evidence>
<feature type="transmembrane region" description="Helical" evidence="19">
    <location>
        <begin position="82"/>
        <end position="115"/>
    </location>
</feature>
<keyword evidence="9 19" id="KW-1133">Transmembrane helix</keyword>
<protein>
    <recommendedName>
        <fullName evidence="18">Lysophospholipid acyltransferase 5</fullName>
        <ecNumber evidence="16">2.3.1.23</ecNumber>
        <ecNumber evidence="17">2.3.1.n6</ecNumber>
    </recommendedName>
</protein>
<evidence type="ECO:0000256" key="16">
    <source>
        <dbReference type="ARBA" id="ARBA00026120"/>
    </source>
</evidence>
<dbReference type="Proteomes" id="UP000499080">
    <property type="component" value="Unassembled WGS sequence"/>
</dbReference>
<evidence type="ECO:0000256" key="4">
    <source>
        <dbReference type="ARBA" id="ARBA00010323"/>
    </source>
</evidence>
<evidence type="ECO:0000256" key="11">
    <source>
        <dbReference type="ARBA" id="ARBA00023136"/>
    </source>
</evidence>
<sequence length="471" mass="54123">MAVTKAGSPGILGYFADLLGAPEPALRLLFSVLVGYPLALFHRNVLFGTPPLIQHLFFIISGITLGFYNYGFDMFHSILCLFIMYLILVTVGGTFCSVVISFLFFMGYLLIGYYYTGTDEYDIKWTMPHCVLTLRLIGLTWDVYDGQKPEEKLSEEQKKTALKRSPSLLEIGGHMYFFGGFMVGPQFPMKRYLDFVDGTFKEKIFDGNPLCVTTGLKSLSQGILILSLQQLGSFFVPEKIYFSDEFVAFPYWKKLLIMGVWGKLVLYKYIAIWLIAEGSCILTGMTYNGTDKNGKDLWDGCTNVKLWYFTVTTTFQGGIRSFNHNTNLWLGQYVYKRLKFLGNRYISQAGALLFLAAWHGLHLGYYACFLNEFIVMYFEKDFESFLTTRFPKVKEMLLQSALKYPVRIFMKVYMDVIMGWCLVPFVFLSWSRYMQVYGSVYFIGYIIYFGWPLVAPILRALIPKAKVEKAE</sequence>
<dbReference type="GO" id="GO:0071617">
    <property type="term" value="F:lysophospholipid acyltransferase activity"/>
    <property type="evidence" value="ECO:0007669"/>
    <property type="project" value="TreeGrafter"/>
</dbReference>
<dbReference type="OrthoDB" id="5974730at2759"/>
<evidence type="ECO:0000313" key="20">
    <source>
        <dbReference type="EMBL" id="GBM39057.1"/>
    </source>
</evidence>
<organism evidence="20 21">
    <name type="scientific">Araneus ventricosus</name>
    <name type="common">Orbweaver spider</name>
    <name type="synonym">Epeira ventricosa</name>
    <dbReference type="NCBI Taxonomy" id="182803"/>
    <lineage>
        <taxon>Eukaryota</taxon>
        <taxon>Metazoa</taxon>
        <taxon>Ecdysozoa</taxon>
        <taxon>Arthropoda</taxon>
        <taxon>Chelicerata</taxon>
        <taxon>Arachnida</taxon>
        <taxon>Araneae</taxon>
        <taxon>Araneomorphae</taxon>
        <taxon>Entelegynae</taxon>
        <taxon>Araneoidea</taxon>
        <taxon>Araneidae</taxon>
        <taxon>Araneus</taxon>
    </lineage>
</organism>
<evidence type="ECO:0000256" key="6">
    <source>
        <dbReference type="ARBA" id="ARBA00022679"/>
    </source>
</evidence>
<evidence type="ECO:0000256" key="8">
    <source>
        <dbReference type="ARBA" id="ARBA00022824"/>
    </source>
</evidence>
<keyword evidence="7 19" id="KW-0812">Transmembrane</keyword>
<keyword evidence="6 20" id="KW-0808">Transferase</keyword>
<dbReference type="AlphaFoldDB" id="A0A4Y2FDN7"/>
<dbReference type="GO" id="GO:0006656">
    <property type="term" value="P:phosphatidylcholine biosynthetic process"/>
    <property type="evidence" value="ECO:0007669"/>
    <property type="project" value="TreeGrafter"/>
</dbReference>
<reference evidence="20 21" key="1">
    <citation type="journal article" date="2019" name="Sci. Rep.">
        <title>Orb-weaving spider Araneus ventricosus genome elucidates the spidroin gene catalogue.</title>
        <authorList>
            <person name="Kono N."/>
            <person name="Nakamura H."/>
            <person name="Ohtoshi R."/>
            <person name="Moran D.A.P."/>
            <person name="Shinohara A."/>
            <person name="Yoshida Y."/>
            <person name="Fujiwara M."/>
            <person name="Mori M."/>
            <person name="Tomita M."/>
            <person name="Arakawa K."/>
        </authorList>
    </citation>
    <scope>NUCLEOTIDE SEQUENCE [LARGE SCALE GENOMIC DNA]</scope>
</reference>